<evidence type="ECO:0000313" key="3">
    <source>
        <dbReference type="EMBL" id="MBD8488798.1"/>
    </source>
</evidence>
<proteinExistence type="predicted"/>
<gene>
    <name evidence="3" type="ORF">IFO69_08580</name>
</gene>
<dbReference type="InterPro" id="IPR029062">
    <property type="entry name" value="Class_I_gatase-like"/>
</dbReference>
<sequence>MVQKAFTILFFVSLSFCLHAQTKSPEVFLGYKLGERFTPHYRIVDYFEHVAANNSNVVLQYYGHTNEMRPLLVVFVSAQNNINQLEQIRVDNLRRAGFEEGSPETNIPITWLSYNVHGNEAVSSEATMKTLWSLVDPAKTENKGWLEKNLVVIDPCINPDGRDRYAMWYNQKMNIQLQPDFQSIEHQEPWPGGRANHYLFDLNRDWAWQTQVESQQRMVLYQNWMPQIHLDFHEQGINSPYYFAPAAVPLHEQLSDFQLEFQNIFGRNTAHYFDENNWFYFTKEVFDLLYPSYGDTYPLYNGAIGMTIEQGGSGAAGIGVHTAEGDTLTLEDRINHHHTTAMSAIEITAKNADRLLSEYTAYFKNNRENPRGKYKSFVIKGDNPPARIDNLLALLDKNRISYKQSGRSVKLEGFNYQHGREVSFALSKEDIIISTAQPKSVLTQVLFEPSPHLQDSLTYDITSWALPYAYGLEAYALEEKLVGNRPYPQLDFEENNVDNAVLAYIAPWNDVKHAAFLAGLLQEGIRVRYAEYAFEVGGQSYPAGSLIITRGGNEYLDHFHERVVDLANDFELNLGKAKTGFVDKGKDFGSSYVRTIMPPSVAVFSGEGTSSLNFGEVWHFFEQELAYPISVLDVREVSQLDLSRYDVIIMPSGRYTWKDEERQKVDNWVKDGGKLIAIEGALDLFVNKEGFYLSTYTHEKDKPDEISLDLEEETESLIAPYQERERMAISDNALGAVFEVEMDSTYALGFGTSGKYYTLKNNSERYGYLNNGVNAGVIKNTEQYRTGFIGYKVKQRMEQSIVFGVESRGSGEVIYMVDNPLFRSFWENGKLIMSNAIFLVGQ</sequence>
<keyword evidence="1" id="KW-0732">Signal</keyword>
<dbReference type="CDD" id="cd03143">
    <property type="entry name" value="A4_beta-galactosidase_middle_domain"/>
    <property type="match status" value="1"/>
</dbReference>
<keyword evidence="4" id="KW-1185">Reference proteome</keyword>
<dbReference type="EMBL" id="JACYTQ010000002">
    <property type="protein sequence ID" value="MBD8488798.1"/>
    <property type="molecule type" value="Genomic_DNA"/>
</dbReference>
<keyword evidence="3" id="KW-0121">Carboxypeptidase</keyword>
<dbReference type="SUPFAM" id="SSF53187">
    <property type="entry name" value="Zn-dependent exopeptidases"/>
    <property type="match status" value="1"/>
</dbReference>
<name>A0ABR9AJ31_9BACT</name>
<keyword evidence="3" id="KW-0378">Hydrolase</keyword>
<dbReference type="SUPFAM" id="SSF52317">
    <property type="entry name" value="Class I glutamine amidotransferase-like"/>
    <property type="match status" value="1"/>
</dbReference>
<feature type="domain" description="Peptidase M14" evidence="2">
    <location>
        <begin position="43"/>
        <end position="211"/>
    </location>
</feature>
<dbReference type="RefSeq" id="WP_192009649.1">
    <property type="nucleotide sequence ID" value="NZ_JACYTQ010000002.1"/>
</dbReference>
<feature type="signal peptide" evidence="1">
    <location>
        <begin position="1"/>
        <end position="20"/>
    </location>
</feature>
<evidence type="ECO:0000256" key="1">
    <source>
        <dbReference type="SAM" id="SignalP"/>
    </source>
</evidence>
<keyword evidence="3" id="KW-0645">Protease</keyword>
<dbReference type="Gene3D" id="3.40.630.10">
    <property type="entry name" value="Zn peptidases"/>
    <property type="match status" value="1"/>
</dbReference>
<evidence type="ECO:0000259" key="2">
    <source>
        <dbReference type="Pfam" id="PF00246"/>
    </source>
</evidence>
<protein>
    <submittedName>
        <fullName evidence="3">Zinc carboxypeptidase</fullName>
    </submittedName>
</protein>
<dbReference type="Proteomes" id="UP000647133">
    <property type="component" value="Unassembled WGS sequence"/>
</dbReference>
<dbReference type="InterPro" id="IPR000834">
    <property type="entry name" value="Peptidase_M14"/>
</dbReference>
<dbReference type="Gene3D" id="3.40.50.880">
    <property type="match status" value="1"/>
</dbReference>
<dbReference type="GO" id="GO:0004180">
    <property type="term" value="F:carboxypeptidase activity"/>
    <property type="evidence" value="ECO:0007669"/>
    <property type="project" value="UniProtKB-KW"/>
</dbReference>
<dbReference type="Pfam" id="PF00246">
    <property type="entry name" value="Peptidase_M14"/>
    <property type="match status" value="1"/>
</dbReference>
<reference evidence="3 4" key="1">
    <citation type="submission" date="2020-09" db="EMBL/GenBank/DDBJ databases">
        <title>Echinicola sp. CAU 1574 isolated from sand of Sido Beach.</title>
        <authorList>
            <person name="Kim W."/>
        </authorList>
    </citation>
    <scope>NUCLEOTIDE SEQUENCE [LARGE SCALE GENOMIC DNA]</scope>
    <source>
        <strain evidence="3 4">CAU 1574</strain>
    </source>
</reference>
<comment type="caution">
    <text evidence="3">The sequence shown here is derived from an EMBL/GenBank/DDBJ whole genome shotgun (WGS) entry which is preliminary data.</text>
</comment>
<organism evidence="3 4">
    <name type="scientific">Echinicola arenosa</name>
    <dbReference type="NCBI Taxonomy" id="2774144"/>
    <lineage>
        <taxon>Bacteria</taxon>
        <taxon>Pseudomonadati</taxon>
        <taxon>Bacteroidota</taxon>
        <taxon>Cytophagia</taxon>
        <taxon>Cytophagales</taxon>
        <taxon>Cyclobacteriaceae</taxon>
        <taxon>Echinicola</taxon>
    </lineage>
</organism>
<evidence type="ECO:0000313" key="4">
    <source>
        <dbReference type="Proteomes" id="UP000647133"/>
    </source>
</evidence>
<accession>A0ABR9AJ31</accession>
<feature type="chain" id="PRO_5047170494" evidence="1">
    <location>
        <begin position="21"/>
        <end position="842"/>
    </location>
</feature>